<gene>
    <name evidence="1" type="ORF">Tci_478711</name>
</gene>
<comment type="caution">
    <text evidence="1">The sequence shown here is derived from an EMBL/GenBank/DDBJ whole genome shotgun (WGS) entry which is preliminary data.</text>
</comment>
<protein>
    <submittedName>
        <fullName evidence="1">Uncharacterized protein</fullName>
    </submittedName>
</protein>
<organism evidence="1">
    <name type="scientific">Tanacetum cinerariifolium</name>
    <name type="common">Dalmatian daisy</name>
    <name type="synonym">Chrysanthemum cinerariifolium</name>
    <dbReference type="NCBI Taxonomy" id="118510"/>
    <lineage>
        <taxon>Eukaryota</taxon>
        <taxon>Viridiplantae</taxon>
        <taxon>Streptophyta</taxon>
        <taxon>Embryophyta</taxon>
        <taxon>Tracheophyta</taxon>
        <taxon>Spermatophyta</taxon>
        <taxon>Magnoliopsida</taxon>
        <taxon>eudicotyledons</taxon>
        <taxon>Gunneridae</taxon>
        <taxon>Pentapetalae</taxon>
        <taxon>asterids</taxon>
        <taxon>campanulids</taxon>
        <taxon>Asterales</taxon>
        <taxon>Asteraceae</taxon>
        <taxon>Asteroideae</taxon>
        <taxon>Anthemideae</taxon>
        <taxon>Anthemidinae</taxon>
        <taxon>Tanacetum</taxon>
    </lineage>
</organism>
<dbReference type="AlphaFoldDB" id="A0A699HZ83"/>
<reference evidence="1" key="1">
    <citation type="journal article" date="2019" name="Sci. Rep.">
        <title>Draft genome of Tanacetum cinerariifolium, the natural source of mosquito coil.</title>
        <authorList>
            <person name="Yamashiro T."/>
            <person name="Shiraishi A."/>
            <person name="Satake H."/>
            <person name="Nakayama K."/>
        </authorList>
    </citation>
    <scope>NUCLEOTIDE SEQUENCE</scope>
</reference>
<proteinExistence type="predicted"/>
<evidence type="ECO:0000313" key="1">
    <source>
        <dbReference type="EMBL" id="GEZ06738.1"/>
    </source>
</evidence>
<dbReference type="EMBL" id="BKCJ010237456">
    <property type="protein sequence ID" value="GEZ06738.1"/>
    <property type="molecule type" value="Genomic_DNA"/>
</dbReference>
<sequence length="164" mass="18760">MPLHSVIPFTYKEVVLKDEMTLIQMIKIQFLNIWTTWLITLDSCALILNDLVKIIWGREIQQSRISILKIANKNVVSSKVTSQSSGSYILLEVEMELQEALHDLVRRKMLTFIDVAYAESYLSTSTRESSIFQQQEDLGKRCAMIINAGNNAEEKIRKMGGGKY</sequence>
<name>A0A699HZ83_TANCI</name>
<accession>A0A699HZ83</accession>